<feature type="transmembrane region" description="Helical" evidence="3">
    <location>
        <begin position="203"/>
        <end position="226"/>
    </location>
</feature>
<dbReference type="PROSITE" id="PS00379">
    <property type="entry name" value="CDP_ALCOHOL_P_TRANSF"/>
    <property type="match status" value="1"/>
</dbReference>
<dbReference type="Gene3D" id="1.20.120.1760">
    <property type="match status" value="1"/>
</dbReference>
<dbReference type="AlphaFoldDB" id="A0A1F7RHN3"/>
<feature type="transmembrane region" description="Helical" evidence="3">
    <location>
        <begin position="99"/>
        <end position="118"/>
    </location>
</feature>
<keyword evidence="3" id="KW-0812">Transmembrane</keyword>
<evidence type="ECO:0008006" key="6">
    <source>
        <dbReference type="Google" id="ProtNLM"/>
    </source>
</evidence>
<evidence type="ECO:0000313" key="4">
    <source>
        <dbReference type="EMBL" id="OGL40688.1"/>
    </source>
</evidence>
<feature type="transmembrane region" description="Helical" evidence="3">
    <location>
        <begin position="169"/>
        <end position="191"/>
    </location>
</feature>
<keyword evidence="3" id="KW-0472">Membrane</keyword>
<dbReference type="InterPro" id="IPR048254">
    <property type="entry name" value="CDP_ALCOHOL_P_TRANSF_CS"/>
</dbReference>
<dbReference type="GO" id="GO:0016020">
    <property type="term" value="C:membrane"/>
    <property type="evidence" value="ECO:0007669"/>
    <property type="project" value="InterPro"/>
</dbReference>
<sequence length="233" mass="26583">MLTNYDIAINLPNLLTALRFLLTPFFLSFFYLLFVFPGKLFFEISSLVFFLLICATDILDGYTARKGGIITDFGASFDLAADFFFRFSSLILFSFLKIIPFWLSAIYLVFFLSFILNYKIKWNNLNKITDQNFATRVGQPACRQAGNVPPIYSNGIYFSHKKIKMRNRFGINMFGKITPVIYNTFIGMIVLNNFSSIAVLTPHVVMLISLILSILTFIAILEGLFFSKAEIHG</sequence>
<dbReference type="Pfam" id="PF01066">
    <property type="entry name" value="CDP-OH_P_transf"/>
    <property type="match status" value="1"/>
</dbReference>
<dbReference type="InterPro" id="IPR043130">
    <property type="entry name" value="CDP-OH_PTrfase_TM_dom"/>
</dbReference>
<accession>A0A1F7RHN3</accession>
<proteinExistence type="inferred from homology"/>
<evidence type="ECO:0000313" key="5">
    <source>
        <dbReference type="Proteomes" id="UP000178526"/>
    </source>
</evidence>
<keyword evidence="1 2" id="KW-0808">Transferase</keyword>
<evidence type="ECO:0000256" key="2">
    <source>
        <dbReference type="RuleBase" id="RU003750"/>
    </source>
</evidence>
<comment type="similarity">
    <text evidence="2">Belongs to the CDP-alcohol phosphatidyltransferase class-I family.</text>
</comment>
<comment type="caution">
    <text evidence="4">The sequence shown here is derived from an EMBL/GenBank/DDBJ whole genome shotgun (WGS) entry which is preliminary data.</text>
</comment>
<reference evidence="4 5" key="1">
    <citation type="journal article" date="2016" name="Nat. Commun.">
        <title>Thousands of microbial genomes shed light on interconnected biogeochemical processes in an aquifer system.</title>
        <authorList>
            <person name="Anantharaman K."/>
            <person name="Brown C.T."/>
            <person name="Hug L.A."/>
            <person name="Sharon I."/>
            <person name="Castelle C.J."/>
            <person name="Probst A.J."/>
            <person name="Thomas B.C."/>
            <person name="Singh A."/>
            <person name="Wilkins M.J."/>
            <person name="Karaoz U."/>
            <person name="Brodie E.L."/>
            <person name="Williams K.H."/>
            <person name="Hubbard S.S."/>
            <person name="Banfield J.F."/>
        </authorList>
    </citation>
    <scope>NUCLEOTIDE SEQUENCE [LARGE SCALE GENOMIC DNA]</scope>
</reference>
<feature type="transmembrane region" description="Helical" evidence="3">
    <location>
        <begin position="40"/>
        <end position="59"/>
    </location>
</feature>
<dbReference type="Proteomes" id="UP000178526">
    <property type="component" value="Unassembled WGS sequence"/>
</dbReference>
<organism evidence="4 5">
    <name type="scientific">Candidatus Schekmanbacteria bacterium GWA2_38_11</name>
    <dbReference type="NCBI Taxonomy" id="1817876"/>
    <lineage>
        <taxon>Bacteria</taxon>
        <taxon>Candidatus Schekmaniibacteriota</taxon>
    </lineage>
</organism>
<dbReference type="InterPro" id="IPR000462">
    <property type="entry name" value="CDP-OH_P_trans"/>
</dbReference>
<dbReference type="EMBL" id="MGDB01000093">
    <property type="protein sequence ID" value="OGL40688.1"/>
    <property type="molecule type" value="Genomic_DNA"/>
</dbReference>
<keyword evidence="3" id="KW-1133">Transmembrane helix</keyword>
<protein>
    <recommendedName>
        <fullName evidence="6">CDP-alcohol phosphatidyltransferase</fullName>
    </recommendedName>
</protein>
<gene>
    <name evidence="4" type="ORF">A2042_06580</name>
</gene>
<dbReference type="GO" id="GO:0008654">
    <property type="term" value="P:phospholipid biosynthetic process"/>
    <property type="evidence" value="ECO:0007669"/>
    <property type="project" value="InterPro"/>
</dbReference>
<name>A0A1F7RHN3_9BACT</name>
<evidence type="ECO:0000256" key="1">
    <source>
        <dbReference type="ARBA" id="ARBA00022679"/>
    </source>
</evidence>
<dbReference type="GO" id="GO:0016780">
    <property type="term" value="F:phosphotransferase activity, for other substituted phosphate groups"/>
    <property type="evidence" value="ECO:0007669"/>
    <property type="project" value="InterPro"/>
</dbReference>
<evidence type="ECO:0000256" key="3">
    <source>
        <dbReference type="SAM" id="Phobius"/>
    </source>
</evidence>
<feature type="transmembrane region" description="Helical" evidence="3">
    <location>
        <begin position="12"/>
        <end position="34"/>
    </location>
</feature>